<feature type="region of interest" description="Disordered" evidence="1">
    <location>
        <begin position="376"/>
        <end position="395"/>
    </location>
</feature>
<dbReference type="GO" id="GO:0004252">
    <property type="term" value="F:serine-type endopeptidase activity"/>
    <property type="evidence" value="ECO:0007669"/>
    <property type="project" value="InterPro"/>
</dbReference>
<protein>
    <submittedName>
        <fullName evidence="2">Movement protein</fullName>
    </submittedName>
</protein>
<proteinExistence type="predicted"/>
<dbReference type="InterPro" id="IPR028919">
    <property type="entry name" value="Viral_movement"/>
</dbReference>
<accession>A0AB39AH59</accession>
<reference evidence="2" key="1">
    <citation type="submission" date="2024-07" db="EMBL/GenBank/DDBJ databases">
        <title>A new Betaflexivirus in Ferraria.</title>
        <authorList>
            <person name="Dekker R.J."/>
            <person name="de Leeuw W.C."/>
            <person name="van Olst M."/>
            <person name="Ensink W.A."/>
            <person name="van Leeuwen S."/>
            <person name="Veldman S."/>
            <person name="Havinga R."/>
            <person name="Breit T.M."/>
            <person name="Jonker M.J."/>
        </authorList>
    </citation>
    <scope>NUCLEOTIDE SEQUENCE</scope>
    <source>
        <strain evidence="2">NL1-16</strain>
    </source>
</reference>
<organism evidence="2">
    <name type="scientific">Ferraria betaflexivirus 1</name>
    <dbReference type="NCBI Taxonomy" id="3238965"/>
    <lineage>
        <taxon>Viruses</taxon>
        <taxon>Riboviria</taxon>
        <taxon>Orthornavirae</taxon>
        <taxon>Kitrinoviricota</taxon>
        <taxon>Alsuviricetes</taxon>
        <taxon>Tymovirales</taxon>
        <taxon>Betaflexiviridae</taxon>
    </lineage>
</organism>
<evidence type="ECO:0000256" key="1">
    <source>
        <dbReference type="SAM" id="MobiDB-lite"/>
    </source>
</evidence>
<name>A0AB39AH59_9VIRU</name>
<evidence type="ECO:0000313" key="2">
    <source>
        <dbReference type="EMBL" id="XDG30082.1"/>
    </source>
</evidence>
<sequence length="395" mass="44492">MGIIKVNDFAIRAENSLVKIDSIHAKDVYGDATFLNPKVLNCIRRYESNIKIRGSGNTGQCISNFNMLDEVEVEHIRKRGTEYPYVHFGAILIGITPLFPNFRSKKGVVHLIDSTAIDDEQGLITSVEIDFKEGPAYFVVRPEHVLSSSDETLKSCFNIVMEFEDIRFIKDREVFSVDVGVLYRMANSCRFLSMDDVEGGWALQEIRGSRVLEFGERKGKILGGEFEPLEISGGRCQSSVRASSMFKRARTSRKRFYEARAKRGQNRDVLVIKSPAEKAETDTERTFAEQRTDQPDGRCSECNKDCPSSSSENVRLDRSDKCGECLPSGRCELQCADRWSGKGVQDLHGRLSAYSFREHSNIWELPKNCMARYSCDGAPSSSKTGGQQHKSERSD</sequence>
<dbReference type="InterPro" id="IPR001815">
    <property type="entry name" value="Trichovirus_mp"/>
</dbReference>
<feature type="compositionally biased region" description="Polar residues" evidence="1">
    <location>
        <begin position="379"/>
        <end position="388"/>
    </location>
</feature>
<dbReference type="PRINTS" id="PR00995">
    <property type="entry name" value="CAPILLOPTASE"/>
</dbReference>
<dbReference type="Pfam" id="PF01107">
    <property type="entry name" value="MP"/>
    <property type="match status" value="1"/>
</dbReference>
<dbReference type="GO" id="GO:0006508">
    <property type="term" value="P:proteolysis"/>
    <property type="evidence" value="ECO:0007669"/>
    <property type="project" value="InterPro"/>
</dbReference>
<dbReference type="EMBL" id="PQ073131">
    <property type="protein sequence ID" value="XDG30082.1"/>
    <property type="molecule type" value="Genomic_RNA"/>
</dbReference>